<evidence type="ECO:0000256" key="1">
    <source>
        <dbReference type="ARBA" id="ARBA00022729"/>
    </source>
</evidence>
<keyword evidence="1" id="KW-0732">Signal</keyword>
<dbReference type="RefSeq" id="WP_117326461.1">
    <property type="nucleotide sequence ID" value="NZ_QVTE01000024.1"/>
</dbReference>
<dbReference type="Gene3D" id="3.40.50.1820">
    <property type="entry name" value="alpha/beta hydrolase"/>
    <property type="match status" value="1"/>
</dbReference>
<dbReference type="InterPro" id="IPR053145">
    <property type="entry name" value="AB_hydrolase_Est10"/>
</dbReference>
<protein>
    <recommendedName>
        <fullName evidence="2">SLH domain-containing protein</fullName>
    </recommendedName>
</protein>
<dbReference type="Pfam" id="PF00395">
    <property type="entry name" value="SLH"/>
    <property type="match status" value="1"/>
</dbReference>
<organism evidence="3 4">
    <name type="scientific">Peribacillus saganii</name>
    <dbReference type="NCBI Taxonomy" id="2303992"/>
    <lineage>
        <taxon>Bacteria</taxon>
        <taxon>Bacillati</taxon>
        <taxon>Bacillota</taxon>
        <taxon>Bacilli</taxon>
        <taxon>Bacillales</taxon>
        <taxon>Bacillaceae</taxon>
        <taxon>Peribacillus</taxon>
    </lineage>
</organism>
<dbReference type="OrthoDB" id="9809549at2"/>
<dbReference type="PANTHER" id="PTHR43265">
    <property type="entry name" value="ESTERASE ESTD"/>
    <property type="match status" value="1"/>
</dbReference>
<dbReference type="AlphaFoldDB" id="A0A372LQ87"/>
<evidence type="ECO:0000259" key="2">
    <source>
        <dbReference type="PROSITE" id="PS51272"/>
    </source>
</evidence>
<sequence>MAKQGSNLIGKLMLAGTLGLTGVAGSLPATEQHAYAESVKEAVDYTQKAKDFVAFAEAGKWQEAYKLLSENLQPALSPELLPQFYTGLTAHYGKVSETKFKDLKNDGVHTKATFRVTAEKGSLELVLRLNSEGKVDDFFYDFPTNPTSFLNPVYNHPENYSEKQLVIGEGAFSLPATLTVPKGKGPFPVVVLVHGSGAHDRDETAFVNKPFRDIAVGLANDGIAVLRYDKRTKVHPIKSSLVPAFSIQEETVIDANLVVEKLKSLPEVDSKKIFVLGHSQGAFALPLIIENDKDKDIKGAIGVAGPAGKFHNLLLLQMEQQLERAKQMNLPPDQLQAVKDNLVFFQEQIGLINDPQYSTEKFPANFKLQNPYWWYDIRDYIPTELAKQQNVPLLLLQGGKDIQVEETQLESWKTELKERSNVEYKLYPDMFHMLINYSGTPDGMTEYMTPGNVPQEFISDIAKWVKSGSLENKPDLSVFKDYKPNEYWSEAFAWAIGKGIIFGYADQKLLKPAKVMTESEYLRVFLRYYLGADLKDESLKSVYAQSKKLGLPVKQNPNAVLSRGKAAVLLAKGFTNKNMTEKQAVQWLYDQNLASGHKDKDGKVRKTYESFKPKDPIVRAQLVTLLQKIHAWKQ</sequence>
<dbReference type="InterPro" id="IPR001119">
    <property type="entry name" value="SLH_dom"/>
</dbReference>
<dbReference type="GO" id="GO:0052689">
    <property type="term" value="F:carboxylic ester hydrolase activity"/>
    <property type="evidence" value="ECO:0007669"/>
    <property type="project" value="TreeGrafter"/>
</dbReference>
<dbReference type="Proteomes" id="UP000264541">
    <property type="component" value="Unassembled WGS sequence"/>
</dbReference>
<keyword evidence="4" id="KW-1185">Reference proteome</keyword>
<proteinExistence type="predicted"/>
<dbReference type="Pfam" id="PF12146">
    <property type="entry name" value="Hydrolase_4"/>
    <property type="match status" value="1"/>
</dbReference>
<evidence type="ECO:0000313" key="4">
    <source>
        <dbReference type="Proteomes" id="UP000264541"/>
    </source>
</evidence>
<evidence type="ECO:0000313" key="3">
    <source>
        <dbReference type="EMBL" id="RFU69536.1"/>
    </source>
</evidence>
<dbReference type="Gene3D" id="3.10.450.590">
    <property type="match status" value="1"/>
</dbReference>
<name>A0A372LQ87_9BACI</name>
<comment type="caution">
    <text evidence="3">The sequence shown here is derived from an EMBL/GenBank/DDBJ whole genome shotgun (WGS) entry which is preliminary data.</text>
</comment>
<accession>A0A372LQ87</accession>
<gene>
    <name evidence="3" type="ORF">D0469_09225</name>
</gene>
<reference evidence="3 4" key="1">
    <citation type="submission" date="2018-08" db="EMBL/GenBank/DDBJ databases">
        <title>Bacillus chawlae sp. nov., Bacillus glennii sp. nov., and Bacillus saganii sp. nov. Isolated from the Vehicle Assembly Building at Kennedy Space Center where the Viking Spacecraft were Assembled.</title>
        <authorList>
            <person name="Seuylemezian A."/>
            <person name="Vaishampayan P."/>
        </authorList>
    </citation>
    <scope>NUCLEOTIDE SEQUENCE [LARGE SCALE GENOMIC DNA]</scope>
    <source>
        <strain evidence="3 4">V47-23a</strain>
    </source>
</reference>
<dbReference type="PROSITE" id="PS51272">
    <property type="entry name" value="SLH"/>
    <property type="match status" value="1"/>
</dbReference>
<feature type="domain" description="SLH" evidence="2">
    <location>
        <begin position="568"/>
        <end position="634"/>
    </location>
</feature>
<dbReference type="InterPro" id="IPR022742">
    <property type="entry name" value="Hydrolase_4"/>
</dbReference>
<dbReference type="SUPFAM" id="SSF53474">
    <property type="entry name" value="alpha/beta-Hydrolases"/>
    <property type="match status" value="1"/>
</dbReference>
<dbReference type="PANTHER" id="PTHR43265:SF1">
    <property type="entry name" value="ESTERASE ESTD"/>
    <property type="match status" value="1"/>
</dbReference>
<dbReference type="InterPro" id="IPR029058">
    <property type="entry name" value="AB_hydrolase_fold"/>
</dbReference>
<dbReference type="EMBL" id="QVTE01000024">
    <property type="protein sequence ID" value="RFU69536.1"/>
    <property type="molecule type" value="Genomic_DNA"/>
</dbReference>